<dbReference type="InterPro" id="IPR015797">
    <property type="entry name" value="NUDIX_hydrolase-like_dom_sf"/>
</dbReference>
<protein>
    <recommendedName>
        <fullName evidence="3">Nudix hydrolase domain-containing protein</fullName>
    </recommendedName>
</protein>
<sequence length="299" mass="32962">MFDPITCDCNFTPGFLCGVLVGANVPGTAPSQQSQADKAPAVFSGDTDSIADELETKLKLKDERESLTGDISGGTLSFSDGSYDKVSIESAAKLLAINRFDATQSYDAETIIVAQVRNVLAIKEPPPTKKLKCTENTYDENINVLRLSPAMFPLVDTCYSAAGVLLVRSSPQPNRCKPGLDRLEVLTLLEFRKKKSNIKQHLPGGKREVYEHMAVHTAAREMFEETGGHSVYVNRVDDEMPHAQLVRFIHNMLVQSIWINSARYVVYVCNLDSAVDEDLNLFNNIETAFGNIPEEESVA</sequence>
<reference evidence="1 2" key="1">
    <citation type="submission" date="2011-02" db="EMBL/GenBank/DDBJ databases">
        <title>The Genome Sequence of Sphaeroforma arctica JP610.</title>
        <authorList>
            <consortium name="The Broad Institute Genome Sequencing Platform"/>
            <person name="Russ C."/>
            <person name="Cuomo C."/>
            <person name="Young S.K."/>
            <person name="Zeng Q."/>
            <person name="Gargeya S."/>
            <person name="Alvarado L."/>
            <person name="Berlin A."/>
            <person name="Chapman S.B."/>
            <person name="Chen Z."/>
            <person name="Freedman E."/>
            <person name="Gellesch M."/>
            <person name="Goldberg J."/>
            <person name="Griggs A."/>
            <person name="Gujja S."/>
            <person name="Heilman E."/>
            <person name="Heiman D."/>
            <person name="Howarth C."/>
            <person name="Mehta T."/>
            <person name="Neiman D."/>
            <person name="Pearson M."/>
            <person name="Roberts A."/>
            <person name="Saif S."/>
            <person name="Shea T."/>
            <person name="Shenoy N."/>
            <person name="Sisk P."/>
            <person name="Stolte C."/>
            <person name="Sykes S."/>
            <person name="White J."/>
            <person name="Yandava C."/>
            <person name="Burger G."/>
            <person name="Gray M.W."/>
            <person name="Holland P.W.H."/>
            <person name="King N."/>
            <person name="Lang F.B.F."/>
            <person name="Roger A.J."/>
            <person name="Ruiz-Trillo I."/>
            <person name="Haas B."/>
            <person name="Nusbaum C."/>
            <person name="Birren B."/>
        </authorList>
    </citation>
    <scope>NUCLEOTIDE SEQUENCE [LARGE SCALE GENOMIC DNA]</scope>
    <source>
        <strain evidence="1 2">JP610</strain>
    </source>
</reference>
<keyword evidence="2" id="KW-1185">Reference proteome</keyword>
<dbReference type="GeneID" id="25903020"/>
<gene>
    <name evidence="1" type="ORF">SARC_02516</name>
</gene>
<accession>A0A0L0GAL4</accession>
<dbReference type="EMBL" id="KQ241710">
    <property type="protein sequence ID" value="KNC85293.1"/>
    <property type="molecule type" value="Genomic_DNA"/>
</dbReference>
<dbReference type="AlphaFoldDB" id="A0A0L0GAL4"/>
<dbReference type="Proteomes" id="UP000054560">
    <property type="component" value="Unassembled WGS sequence"/>
</dbReference>
<evidence type="ECO:0000313" key="1">
    <source>
        <dbReference type="EMBL" id="KNC85293.1"/>
    </source>
</evidence>
<dbReference type="Gene3D" id="3.90.79.10">
    <property type="entry name" value="Nucleoside Triphosphate Pyrophosphohydrolase"/>
    <property type="match status" value="1"/>
</dbReference>
<evidence type="ECO:0008006" key="3">
    <source>
        <dbReference type="Google" id="ProtNLM"/>
    </source>
</evidence>
<proteinExistence type="predicted"/>
<dbReference type="RefSeq" id="XP_014159195.1">
    <property type="nucleotide sequence ID" value="XM_014303720.1"/>
</dbReference>
<name>A0A0L0GAL4_9EUKA</name>
<organism evidence="1 2">
    <name type="scientific">Sphaeroforma arctica JP610</name>
    <dbReference type="NCBI Taxonomy" id="667725"/>
    <lineage>
        <taxon>Eukaryota</taxon>
        <taxon>Ichthyosporea</taxon>
        <taxon>Ichthyophonida</taxon>
        <taxon>Sphaeroforma</taxon>
    </lineage>
</organism>
<dbReference type="SUPFAM" id="SSF55811">
    <property type="entry name" value="Nudix"/>
    <property type="match status" value="1"/>
</dbReference>
<evidence type="ECO:0000313" key="2">
    <source>
        <dbReference type="Proteomes" id="UP000054560"/>
    </source>
</evidence>